<protein>
    <submittedName>
        <fullName evidence="2">Uncharacterized protein</fullName>
    </submittedName>
</protein>
<dbReference type="EMBL" id="MFIA01000038">
    <property type="protein sequence ID" value="OGF81585.1"/>
    <property type="molecule type" value="Genomic_DNA"/>
</dbReference>
<reference evidence="2 3" key="1">
    <citation type="journal article" date="2016" name="Nat. Commun.">
        <title>Thousands of microbial genomes shed light on interconnected biogeochemical processes in an aquifer system.</title>
        <authorList>
            <person name="Anantharaman K."/>
            <person name="Brown C.T."/>
            <person name="Hug L.A."/>
            <person name="Sharon I."/>
            <person name="Castelle C.J."/>
            <person name="Probst A.J."/>
            <person name="Thomas B.C."/>
            <person name="Singh A."/>
            <person name="Wilkins M.J."/>
            <person name="Karaoz U."/>
            <person name="Brodie E.L."/>
            <person name="Williams K.H."/>
            <person name="Hubbard S.S."/>
            <person name="Banfield J.F."/>
        </authorList>
    </citation>
    <scope>NUCLEOTIDE SEQUENCE [LARGE SCALE GENOMIC DNA]</scope>
</reference>
<dbReference type="Proteomes" id="UP000178046">
    <property type="component" value="Unassembled WGS sequence"/>
</dbReference>
<name>A0A1F5X108_9BACT</name>
<evidence type="ECO:0000256" key="1">
    <source>
        <dbReference type="SAM" id="MobiDB-lite"/>
    </source>
</evidence>
<dbReference type="AlphaFoldDB" id="A0A1F5X108"/>
<evidence type="ECO:0000313" key="3">
    <source>
        <dbReference type="Proteomes" id="UP000178046"/>
    </source>
</evidence>
<comment type="caution">
    <text evidence="2">The sequence shown here is derived from an EMBL/GenBank/DDBJ whole genome shotgun (WGS) entry which is preliminary data.</text>
</comment>
<evidence type="ECO:0000313" key="2">
    <source>
        <dbReference type="EMBL" id="OGF81585.1"/>
    </source>
</evidence>
<feature type="region of interest" description="Disordered" evidence="1">
    <location>
        <begin position="1"/>
        <end position="25"/>
    </location>
</feature>
<accession>A0A1F5X108</accession>
<sequence>MCQLEEEQVSPKQLDDFIGTGGKNNSPFHPRICRSWVDESCDGSRFKNRNQKKLFKLDGQIKKPKGGK</sequence>
<proteinExistence type="predicted"/>
<organism evidence="2 3">
    <name type="scientific">Candidatus Giovannonibacteria bacterium RIFCSPLOWO2_01_FULL_44_16</name>
    <dbReference type="NCBI Taxonomy" id="1798348"/>
    <lineage>
        <taxon>Bacteria</taxon>
        <taxon>Candidatus Giovannoniibacteriota</taxon>
    </lineage>
</organism>
<gene>
    <name evidence="2" type="ORF">A2924_02455</name>
</gene>